<comment type="caution">
    <text evidence="1">The sequence shown here is derived from an EMBL/GenBank/DDBJ whole genome shotgun (WGS) entry which is preliminary data.</text>
</comment>
<protein>
    <submittedName>
        <fullName evidence="1">Uncharacterized protein</fullName>
    </submittedName>
</protein>
<evidence type="ECO:0000313" key="1">
    <source>
        <dbReference type="EMBL" id="GAI27223.1"/>
    </source>
</evidence>
<proteinExistence type="predicted"/>
<name>X1M7D0_9ZZZZ</name>
<feature type="non-terminal residue" evidence="1">
    <location>
        <position position="1"/>
    </location>
</feature>
<sequence length="129" mass="13572">PDDTLSNNPPIADAANSVVDIDKKTSRTFVLRSLFINISDLGGGTETMTFKLWVDIGDTPTEVDSVDVTSTGYQNLMDLFGLPEVHAGQLFSVTRASDSPSPVMVSVTLPYRLAKPGGGVGGASGRVKT</sequence>
<organism evidence="1">
    <name type="scientific">marine sediment metagenome</name>
    <dbReference type="NCBI Taxonomy" id="412755"/>
    <lineage>
        <taxon>unclassified sequences</taxon>
        <taxon>metagenomes</taxon>
        <taxon>ecological metagenomes</taxon>
    </lineage>
</organism>
<dbReference type="AlphaFoldDB" id="X1M7D0"/>
<reference evidence="1" key="1">
    <citation type="journal article" date="2014" name="Front. Microbiol.">
        <title>High frequency of phylogenetically diverse reductive dehalogenase-homologous genes in deep subseafloor sedimentary metagenomes.</title>
        <authorList>
            <person name="Kawai M."/>
            <person name="Futagami T."/>
            <person name="Toyoda A."/>
            <person name="Takaki Y."/>
            <person name="Nishi S."/>
            <person name="Hori S."/>
            <person name="Arai W."/>
            <person name="Tsubouchi T."/>
            <person name="Morono Y."/>
            <person name="Uchiyama I."/>
            <person name="Ito T."/>
            <person name="Fujiyama A."/>
            <person name="Inagaki F."/>
            <person name="Takami H."/>
        </authorList>
    </citation>
    <scope>NUCLEOTIDE SEQUENCE</scope>
    <source>
        <strain evidence="1">Expedition CK06-06</strain>
    </source>
</reference>
<gene>
    <name evidence="1" type="ORF">S06H3_37910</name>
</gene>
<accession>X1M7D0</accession>
<dbReference type="EMBL" id="BARV01023070">
    <property type="protein sequence ID" value="GAI27223.1"/>
    <property type="molecule type" value="Genomic_DNA"/>
</dbReference>